<accession>A0A4S4MQ54</accession>
<dbReference type="Pfam" id="PF17667">
    <property type="entry name" value="Pkinase_fungal"/>
    <property type="match status" value="1"/>
</dbReference>
<dbReference type="InterPro" id="IPR040976">
    <property type="entry name" value="Pkinase_fungal"/>
</dbReference>
<feature type="compositionally biased region" description="Polar residues" evidence="1">
    <location>
        <begin position="718"/>
        <end position="734"/>
    </location>
</feature>
<reference evidence="3 4" key="1">
    <citation type="submission" date="2019-02" db="EMBL/GenBank/DDBJ databases">
        <title>Genome sequencing of the rare red list fungi Antrodiella citrinella (Flaviporus citrinellus).</title>
        <authorList>
            <person name="Buettner E."/>
            <person name="Kellner H."/>
        </authorList>
    </citation>
    <scope>NUCLEOTIDE SEQUENCE [LARGE SCALE GENOMIC DNA]</scope>
    <source>
        <strain evidence="3 4">DSM 108506</strain>
    </source>
</reference>
<sequence length="776" mass="87702">MRSDSDFHEVAVDTFMKYVPTCPDFNADDFDTTMDLTYLDVRSGESRNEKRTYPSTCDFVGRALLLKNRAKDGGFVCKDVADWPDSALLHESNHSDSRRADVNIYKNEHSFLWDGDFVDRTRCSDKARVEHAAPNSFALVVIPGECKLVHPGFSSTSSQPFLPDTVAAAKTRSQLCDYITEIQLRQHRSFVYAFYIFRTTVRLMRWDRDGTAVSQPIELKNETEREKFFEFFYCLRNATDTQIEFDPTVTMILPSPALTNPDILALRMAITDLPPSRTKPYIEKAFNDGLWPYYKLQVPDPKNPKKPRFFLVRNISDSDPISPTGRGMKTYIAFDLERKIFCTLKDFWRSVSDETCPELKVYEHLAENGVTGTGTICCGGDLSEIADREDVVTRTQELTSCEHSQRIHCRIVFNEVFIPLKDYLHSKELCTVVFEAFDTHASACKRAGVLHRKISDRSIVIYENPQTLAISGLLIDWNSYHESETLTRANSSGTWRCRSVTLLNYPKKDHELADDIESFFHLLSLSALRFHCHNKRPMEIKTALEVYDHFEVGDGFCLGSSQKLENVQLGILPCRLTTNDAFARLLQSLASMCKQHYATLDWDDLQRRFGVPSAPGGVSSTLASTASPSQDVRNTNNFGIAVGPEDPSTTESPQRILPQATLHAHDAFGAALFRAISSVDGWTLNDKIEDQFQDIPWNRVGTKIGSSKRTLKRSRTSENWQSPNAKRSKTSTSAGPRLDGSSRITRSASKSQAMTRKNRTFSFESPTSAQGQLDQL</sequence>
<evidence type="ECO:0000313" key="4">
    <source>
        <dbReference type="Proteomes" id="UP000308730"/>
    </source>
</evidence>
<evidence type="ECO:0000259" key="2">
    <source>
        <dbReference type="Pfam" id="PF17667"/>
    </source>
</evidence>
<feature type="compositionally biased region" description="Polar residues" evidence="1">
    <location>
        <begin position="620"/>
        <end position="638"/>
    </location>
</feature>
<feature type="compositionally biased region" description="Polar residues" evidence="1">
    <location>
        <begin position="742"/>
        <end position="776"/>
    </location>
</feature>
<proteinExistence type="predicted"/>
<dbReference type="OrthoDB" id="2791154at2759"/>
<organism evidence="3 4">
    <name type="scientific">Antrodiella citrinella</name>
    <dbReference type="NCBI Taxonomy" id="2447956"/>
    <lineage>
        <taxon>Eukaryota</taxon>
        <taxon>Fungi</taxon>
        <taxon>Dikarya</taxon>
        <taxon>Basidiomycota</taxon>
        <taxon>Agaricomycotina</taxon>
        <taxon>Agaricomycetes</taxon>
        <taxon>Polyporales</taxon>
        <taxon>Steccherinaceae</taxon>
        <taxon>Antrodiella</taxon>
    </lineage>
</organism>
<dbReference type="PANTHER" id="PTHR38248">
    <property type="entry name" value="FUNK1 6"/>
    <property type="match status" value="1"/>
</dbReference>
<keyword evidence="4" id="KW-1185">Reference proteome</keyword>
<dbReference type="AlphaFoldDB" id="A0A4S4MQ54"/>
<dbReference type="Proteomes" id="UP000308730">
    <property type="component" value="Unassembled WGS sequence"/>
</dbReference>
<name>A0A4S4MQ54_9APHY</name>
<protein>
    <recommendedName>
        <fullName evidence="2">Fungal-type protein kinase domain-containing protein</fullName>
    </recommendedName>
</protein>
<comment type="caution">
    <text evidence="3">The sequence shown here is derived from an EMBL/GenBank/DDBJ whole genome shotgun (WGS) entry which is preliminary data.</text>
</comment>
<feature type="domain" description="Fungal-type protein kinase" evidence="2">
    <location>
        <begin position="169"/>
        <end position="523"/>
    </location>
</feature>
<dbReference type="PANTHER" id="PTHR38248:SF2">
    <property type="entry name" value="FUNK1 11"/>
    <property type="match status" value="1"/>
</dbReference>
<evidence type="ECO:0000313" key="3">
    <source>
        <dbReference type="EMBL" id="THH27398.1"/>
    </source>
</evidence>
<evidence type="ECO:0000256" key="1">
    <source>
        <dbReference type="SAM" id="MobiDB-lite"/>
    </source>
</evidence>
<gene>
    <name evidence="3" type="ORF">EUX98_g6793</name>
</gene>
<feature type="region of interest" description="Disordered" evidence="1">
    <location>
        <begin position="706"/>
        <end position="776"/>
    </location>
</feature>
<feature type="region of interest" description="Disordered" evidence="1">
    <location>
        <begin position="620"/>
        <end position="653"/>
    </location>
</feature>
<dbReference type="EMBL" id="SGPM01000255">
    <property type="protein sequence ID" value="THH27398.1"/>
    <property type="molecule type" value="Genomic_DNA"/>
</dbReference>